<evidence type="ECO:0000313" key="3">
    <source>
        <dbReference type="EMBL" id="GIM70408.1"/>
    </source>
</evidence>
<name>A0A919VV01_9ACTN</name>
<evidence type="ECO:0000313" key="4">
    <source>
        <dbReference type="Proteomes" id="UP000680865"/>
    </source>
</evidence>
<dbReference type="Proteomes" id="UP000680865">
    <property type="component" value="Unassembled WGS sequence"/>
</dbReference>
<feature type="domain" description="Cell envelope-related transcriptional attenuator" evidence="2">
    <location>
        <begin position="92"/>
        <end position="286"/>
    </location>
</feature>
<organism evidence="3 4">
    <name type="scientific">Winogradskya consettensis</name>
    <dbReference type="NCBI Taxonomy" id="113560"/>
    <lineage>
        <taxon>Bacteria</taxon>
        <taxon>Bacillati</taxon>
        <taxon>Actinomycetota</taxon>
        <taxon>Actinomycetes</taxon>
        <taxon>Micromonosporales</taxon>
        <taxon>Micromonosporaceae</taxon>
        <taxon>Winogradskya</taxon>
    </lineage>
</organism>
<dbReference type="EMBL" id="BOQP01000008">
    <property type="protein sequence ID" value="GIM70408.1"/>
    <property type="molecule type" value="Genomic_DNA"/>
</dbReference>
<dbReference type="Pfam" id="PF03816">
    <property type="entry name" value="LytR_cpsA_psr"/>
    <property type="match status" value="1"/>
</dbReference>
<comment type="caution">
    <text evidence="3">The sequence shown here is derived from an EMBL/GenBank/DDBJ whole genome shotgun (WGS) entry which is preliminary data.</text>
</comment>
<dbReference type="InterPro" id="IPR050922">
    <property type="entry name" value="LytR/CpsA/Psr_CW_biosynth"/>
</dbReference>
<comment type="similarity">
    <text evidence="1">Belongs to the LytR/CpsA/Psr (LCP) family.</text>
</comment>
<accession>A0A919VV01</accession>
<protein>
    <recommendedName>
        <fullName evidence="2">Cell envelope-related transcriptional attenuator domain-containing protein</fullName>
    </recommendedName>
</protein>
<dbReference type="PANTHER" id="PTHR33392">
    <property type="entry name" value="POLYISOPRENYL-TEICHOIC ACID--PEPTIDOGLYCAN TEICHOIC ACID TRANSFERASE TAGU"/>
    <property type="match status" value="1"/>
</dbReference>
<dbReference type="AlphaFoldDB" id="A0A919VV01"/>
<dbReference type="PANTHER" id="PTHR33392:SF6">
    <property type="entry name" value="POLYISOPRENYL-TEICHOIC ACID--PEPTIDOGLYCAN TEICHOIC ACID TRANSFERASE TAGU"/>
    <property type="match status" value="1"/>
</dbReference>
<reference evidence="3" key="1">
    <citation type="submission" date="2021-03" db="EMBL/GenBank/DDBJ databases">
        <title>Whole genome shotgun sequence of Actinoplanes consettensis NBRC 14913.</title>
        <authorList>
            <person name="Komaki H."/>
            <person name="Tamura T."/>
        </authorList>
    </citation>
    <scope>NUCLEOTIDE SEQUENCE</scope>
    <source>
        <strain evidence="3">NBRC 14913</strain>
    </source>
</reference>
<dbReference type="InterPro" id="IPR004474">
    <property type="entry name" value="LytR_CpsA_psr"/>
</dbReference>
<gene>
    <name evidence="3" type="ORF">Aco04nite_20150</name>
</gene>
<keyword evidence="4" id="KW-1185">Reference proteome</keyword>
<dbReference type="Gene3D" id="3.40.630.190">
    <property type="entry name" value="LCP protein"/>
    <property type="match status" value="1"/>
</dbReference>
<evidence type="ECO:0000256" key="1">
    <source>
        <dbReference type="ARBA" id="ARBA00006068"/>
    </source>
</evidence>
<proteinExistence type="inferred from homology"/>
<evidence type="ECO:0000259" key="2">
    <source>
        <dbReference type="Pfam" id="PF03816"/>
    </source>
</evidence>
<sequence>MTKKARARRNRSPVWTRWLIGAGVFLVVASGGSLVATNVVLKSATGAVAQQNLLGNAVTTTERKHADVKGAKNILLVGLDTRPSWKNKEPSRSDSIILLHLPEDHSQPYLISLPRDSYVDIPAYDNGAQSYPGGKNKINSAFAFGSRGLDGAKAESHGFELLALTIKKLTGITPDAGAIIDFTGFKDVVNVLGKVCMYVDEDVTSIHVGYTASGKQAVPYKTDSAGLNPRKVPGVTANFYKKGDHCFTPTEALDYARQRDLLALKDSDYGRQRHQQQLLKAIMKQAVKDGFNSPTKLPKLITAIGKTMTVDSGGISLEDWAFAMRNTKPDDIVTIKTNNGKFNSESVSGIGSVEILSDTTMELLQAVKKDQVSAFLQENPSWIADS</sequence>